<keyword evidence="2" id="KW-0813">Transport</keyword>
<dbReference type="PROSITE" id="PS51257">
    <property type="entry name" value="PROKAR_LIPOPROTEIN"/>
    <property type="match status" value="1"/>
</dbReference>
<evidence type="ECO:0000313" key="6">
    <source>
        <dbReference type="Proteomes" id="UP001301731"/>
    </source>
</evidence>
<dbReference type="InterPro" id="IPR006311">
    <property type="entry name" value="TAT_signal"/>
</dbReference>
<dbReference type="Gene3D" id="3.40.190.10">
    <property type="entry name" value="Periplasmic binding protein-like II"/>
    <property type="match status" value="2"/>
</dbReference>
<evidence type="ECO:0000313" key="5">
    <source>
        <dbReference type="EMBL" id="WOX21806.1"/>
    </source>
</evidence>
<comment type="subcellular location">
    <subcellularLocation>
        <location evidence="1">Periplasm</location>
    </subcellularLocation>
</comment>
<dbReference type="EMBL" id="CP137573">
    <property type="protein sequence ID" value="WOX21806.1"/>
    <property type="molecule type" value="Genomic_DNA"/>
</dbReference>
<dbReference type="PRINTS" id="PR00909">
    <property type="entry name" value="SPERMDNBNDNG"/>
</dbReference>
<dbReference type="InterPro" id="IPR006059">
    <property type="entry name" value="SBP"/>
</dbReference>
<dbReference type="SUPFAM" id="SSF53850">
    <property type="entry name" value="Periplasmic binding protein-like II"/>
    <property type="match status" value="1"/>
</dbReference>
<evidence type="ECO:0000256" key="4">
    <source>
        <dbReference type="ARBA" id="ARBA00022764"/>
    </source>
</evidence>
<dbReference type="PANTHER" id="PTHR30222">
    <property type="entry name" value="SPERMIDINE/PUTRESCINE-BINDING PERIPLASMIC PROTEIN"/>
    <property type="match status" value="1"/>
</dbReference>
<dbReference type="InterPro" id="IPR001188">
    <property type="entry name" value="Sperm_putr-bd"/>
</dbReference>
<dbReference type="Proteomes" id="UP001301731">
    <property type="component" value="Chromosome"/>
</dbReference>
<evidence type="ECO:0000256" key="1">
    <source>
        <dbReference type="ARBA" id="ARBA00004418"/>
    </source>
</evidence>
<organism evidence="5 6">
    <name type="scientific">Streptomyces solicathayae</name>
    <dbReference type="NCBI Taxonomy" id="3081768"/>
    <lineage>
        <taxon>Bacteria</taxon>
        <taxon>Bacillati</taxon>
        <taxon>Actinomycetota</taxon>
        <taxon>Actinomycetes</taxon>
        <taxon>Kitasatosporales</taxon>
        <taxon>Streptomycetaceae</taxon>
        <taxon>Streptomyces</taxon>
    </lineage>
</organism>
<name>A0ABZ0LQN1_9ACTN</name>
<evidence type="ECO:0000256" key="2">
    <source>
        <dbReference type="ARBA" id="ARBA00022448"/>
    </source>
</evidence>
<dbReference type="PROSITE" id="PS51318">
    <property type="entry name" value="TAT"/>
    <property type="match status" value="1"/>
</dbReference>
<dbReference type="Pfam" id="PF13416">
    <property type="entry name" value="SBP_bac_8"/>
    <property type="match status" value="1"/>
</dbReference>
<keyword evidence="6" id="KW-1185">Reference proteome</keyword>
<dbReference type="PANTHER" id="PTHR30222:SF17">
    <property type="entry name" value="SPERMIDINE_PUTRESCINE-BINDING PERIPLASMIC PROTEIN"/>
    <property type="match status" value="1"/>
</dbReference>
<dbReference type="RefSeq" id="WP_318102829.1">
    <property type="nucleotide sequence ID" value="NZ_CP137573.1"/>
</dbReference>
<dbReference type="CDD" id="cd13590">
    <property type="entry name" value="PBP2_PotD_PotF_like"/>
    <property type="match status" value="1"/>
</dbReference>
<keyword evidence="3" id="KW-0732">Signal</keyword>
<sequence>MSRRSLLRGLGGAGAVTLLAGCGVPSAYVEKGERAGPDLSGRDRSLDFANWPLYIDTDDEDTTRRPSLDAFRERTGISVRYTEEINDNDEFFGKISPALMNRQETGRDLIVVSDWMAARFVHLGWVQEMDRGAQPNVTRHLDPQLRRPAFDPGRLHSVPWQSGITGIAYNRRRLGRELRSTKDLWADDLRGKVTLLSGLDEAIGLLMQGNGVDVTRWTGDDFHALCEQVEGLVAERHIRRFTGNDYIKDLSTGDVLACQAYSGDVIQLQADNPDIEFVVPEEGGELWAESLLIPNLARHKANAEQLVDHYYQPEVAAELAAWVNYVCPVPAAQDVLADSGDEELAALAEDPLIFPDAAMRGRLAIGRDITSQERPDFAKRWNSIVGL</sequence>
<reference evidence="5 6" key="1">
    <citation type="submission" date="2023-10" db="EMBL/GenBank/DDBJ databases">
        <title>The genome sequence of Streptomyces sp. HUAS YS2.</title>
        <authorList>
            <person name="Mo P."/>
        </authorList>
    </citation>
    <scope>NUCLEOTIDE SEQUENCE [LARGE SCALE GENOMIC DNA]</scope>
    <source>
        <strain evidence="5 6">HUAS YS2</strain>
    </source>
</reference>
<keyword evidence="4" id="KW-0574">Periplasm</keyword>
<gene>
    <name evidence="5" type="ORF">R2D22_10505</name>
</gene>
<proteinExistence type="predicted"/>
<evidence type="ECO:0000256" key="3">
    <source>
        <dbReference type="ARBA" id="ARBA00022729"/>
    </source>
</evidence>
<accession>A0ABZ0LQN1</accession>
<protein>
    <submittedName>
        <fullName evidence="5">Extracellular solute-binding protein</fullName>
    </submittedName>
</protein>